<dbReference type="InterPro" id="IPR001638">
    <property type="entry name" value="Solute-binding_3/MltF_N"/>
</dbReference>
<dbReference type="eggNOG" id="COG0834">
    <property type="taxonomic scope" value="Bacteria"/>
</dbReference>
<feature type="domain" description="Solute-binding protein family 3/N-terminal" evidence="5">
    <location>
        <begin position="33"/>
        <end position="264"/>
    </location>
</feature>
<dbReference type="GO" id="GO:0030288">
    <property type="term" value="C:outer membrane-bounded periplasmic space"/>
    <property type="evidence" value="ECO:0007669"/>
    <property type="project" value="TreeGrafter"/>
</dbReference>
<dbReference type="Pfam" id="PF00497">
    <property type="entry name" value="SBP_bac_3"/>
    <property type="match status" value="1"/>
</dbReference>
<dbReference type="HOGENOM" id="CLU_019602_0_0_4"/>
<name>A0A077DII9_9BURK</name>
<dbReference type="RefSeq" id="WP_038501172.1">
    <property type="nucleotide sequence ID" value="NZ_AFWK01000084.1"/>
</dbReference>
<feature type="signal peptide" evidence="4">
    <location>
        <begin position="1"/>
        <end position="21"/>
    </location>
</feature>
<dbReference type="PANTHER" id="PTHR30085">
    <property type="entry name" value="AMINO ACID ABC TRANSPORTER PERMEASE"/>
    <property type="match status" value="1"/>
</dbReference>
<dbReference type="GO" id="GO:0005576">
    <property type="term" value="C:extracellular region"/>
    <property type="evidence" value="ECO:0007669"/>
    <property type="project" value="TreeGrafter"/>
</dbReference>
<keyword evidence="3 4" id="KW-0732">Signal</keyword>
<evidence type="ECO:0000256" key="2">
    <source>
        <dbReference type="ARBA" id="ARBA00022448"/>
    </source>
</evidence>
<evidence type="ECO:0000259" key="5">
    <source>
        <dbReference type="SMART" id="SM00062"/>
    </source>
</evidence>
<dbReference type="PANTHER" id="PTHR30085:SF2">
    <property type="entry name" value="GLUTAMATE_ASPARTATE IMPORT SOLUTE-BINDING PROTEIN"/>
    <property type="match status" value="1"/>
</dbReference>
<reference evidence="6 7" key="1">
    <citation type="journal article" date="2014" name="BMC Genomics">
        <title>A genomic perspective on a new bacterial genus and species from the Alcaligenaceae family, Basilea psittacipulmonis.</title>
        <authorList>
            <person name="Whiteson K.L."/>
            <person name="Hernandez D."/>
            <person name="Lazarevic V."/>
            <person name="Gaia N."/>
            <person name="Farinelli L."/>
            <person name="Francois P."/>
            <person name="Pilo P."/>
            <person name="Frey J."/>
            <person name="Schrenzel J."/>
        </authorList>
    </citation>
    <scope>NUCLEOTIDE SEQUENCE [LARGE SCALE GENOMIC DNA]</scope>
    <source>
        <strain evidence="6 7">DSM 24701</strain>
    </source>
</reference>
<dbReference type="Proteomes" id="UP000028945">
    <property type="component" value="Chromosome"/>
</dbReference>
<dbReference type="SMART" id="SM00062">
    <property type="entry name" value="PBPb"/>
    <property type="match status" value="1"/>
</dbReference>
<organism evidence="6 7">
    <name type="scientific">Basilea psittacipulmonis DSM 24701</name>
    <dbReference type="NCBI Taxonomy" id="1072685"/>
    <lineage>
        <taxon>Bacteria</taxon>
        <taxon>Pseudomonadati</taxon>
        <taxon>Pseudomonadota</taxon>
        <taxon>Betaproteobacteria</taxon>
        <taxon>Burkholderiales</taxon>
        <taxon>Alcaligenaceae</taxon>
        <taxon>Basilea</taxon>
    </lineage>
</organism>
<keyword evidence="2" id="KW-0813">Transport</keyword>
<comment type="similarity">
    <text evidence="1">Belongs to the bacterial solute-binding protein 3 family.</text>
</comment>
<dbReference type="EMBL" id="CP009238">
    <property type="protein sequence ID" value="AIL33287.1"/>
    <property type="molecule type" value="Genomic_DNA"/>
</dbReference>
<proteinExistence type="inferred from homology"/>
<gene>
    <name evidence="6" type="ORF">IX83_08245</name>
</gene>
<dbReference type="Gene3D" id="3.40.190.10">
    <property type="entry name" value="Periplasmic binding protein-like II"/>
    <property type="match status" value="2"/>
</dbReference>
<dbReference type="CDD" id="cd13688">
    <property type="entry name" value="PBP2_GltI_DEBP"/>
    <property type="match status" value="1"/>
</dbReference>
<dbReference type="SUPFAM" id="SSF53850">
    <property type="entry name" value="Periplasmic binding protein-like II"/>
    <property type="match status" value="1"/>
</dbReference>
<dbReference type="InterPro" id="IPR051455">
    <property type="entry name" value="Bact_solute-bind_prot3"/>
</dbReference>
<protein>
    <submittedName>
        <fullName evidence="6">ABC transporter</fullName>
    </submittedName>
</protein>
<sequence length="297" mass="32411">MKLSRLALMAVVAGVAVGAQAGVRLDKIKNTGVLNMGHRDASIPFSYLDDNHQPIGYAMDICYGIVKSLEENLGKKIQVNLVPVTSATRIPLVQNGSVDLVCGSATNNPERQKQVAFAPTTYVAASRFVSVKDDHIHSLEDLKGQTVTSSAGTSSLKWLNQVNVDQKLEMRVIPAKDHAAGFLNVETGRAKAFFMDDVLLAGLVANSKDPARYVINDKANTVEPYGLIYPKDDVELKALIDDAVIAMMKDGTVEKLYNKWFMNPIPPKNINLNLPMSEELKKVLVNPTSSGDPKDYQ</sequence>
<dbReference type="OrthoDB" id="7240770at2"/>
<keyword evidence="7" id="KW-1185">Reference proteome</keyword>
<dbReference type="GO" id="GO:0006865">
    <property type="term" value="P:amino acid transport"/>
    <property type="evidence" value="ECO:0007669"/>
    <property type="project" value="TreeGrafter"/>
</dbReference>
<evidence type="ECO:0000256" key="3">
    <source>
        <dbReference type="ARBA" id="ARBA00022729"/>
    </source>
</evidence>
<accession>A0A077DII9</accession>
<evidence type="ECO:0000313" key="7">
    <source>
        <dbReference type="Proteomes" id="UP000028945"/>
    </source>
</evidence>
<evidence type="ECO:0000256" key="4">
    <source>
        <dbReference type="SAM" id="SignalP"/>
    </source>
</evidence>
<evidence type="ECO:0000256" key="1">
    <source>
        <dbReference type="ARBA" id="ARBA00010333"/>
    </source>
</evidence>
<feature type="chain" id="PRO_5001718149" evidence="4">
    <location>
        <begin position="22"/>
        <end position="297"/>
    </location>
</feature>
<evidence type="ECO:0000313" key="6">
    <source>
        <dbReference type="EMBL" id="AIL33287.1"/>
    </source>
</evidence>
<dbReference type="AlphaFoldDB" id="A0A077DII9"/>
<dbReference type="KEGG" id="bpsi:IX83_08245"/>
<dbReference type="STRING" id="1072685.IX83_08245"/>